<evidence type="ECO:0000256" key="4">
    <source>
        <dbReference type="ARBA" id="ARBA00023002"/>
    </source>
</evidence>
<reference evidence="6" key="1">
    <citation type="submission" date="2022-09" db="EMBL/GenBank/DDBJ databases">
        <title>Actin cytoskeleton and complex cell architecture in an #Asgard archaeon.</title>
        <authorList>
            <person name="Ponce Toledo R.I."/>
            <person name="Schleper C."/>
            <person name="Rodrigues Oliveira T."/>
            <person name="Wollweber F."/>
            <person name="Xu J."/>
            <person name="Rittmann S."/>
            <person name="Klingl A."/>
            <person name="Pilhofer M."/>
        </authorList>
    </citation>
    <scope>NUCLEOTIDE SEQUENCE</scope>
    <source>
        <strain evidence="6">B-35</strain>
    </source>
</reference>
<evidence type="ECO:0000256" key="1">
    <source>
        <dbReference type="ARBA" id="ARBA00008366"/>
    </source>
</evidence>
<evidence type="ECO:0000313" key="7">
    <source>
        <dbReference type="Proteomes" id="UP001208689"/>
    </source>
</evidence>
<dbReference type="InterPro" id="IPR000415">
    <property type="entry name" value="Nitroreductase-like"/>
</dbReference>
<evidence type="ECO:0000259" key="5">
    <source>
        <dbReference type="Pfam" id="PF00881"/>
    </source>
</evidence>
<proteinExistence type="inferred from homology"/>
<keyword evidence="3" id="KW-0288">FMN</keyword>
<sequence>MENGTLNSIFTLKSTRKFAKKEIPCAILDTILNAALRAGNSGNRQVYSIIVIEDPKLLKKYFYGGNKALVFVIDFYRWLHLAKKLGYKIADSIDGLRGFTISSMDAMLAAQNAALAAQSLGIGSLFTTSLHREDMKEVYKILNFPTKYCFPYLSLCLGYSEEKEKPLKGRIKKGVIHYGSYSRLTSAEMDEIIAEHDDDKNNLGFVSEAQRIKEGYDHALSLYFDKWSKPQPVEEIRNFYQAIKESGFLEVDKFLS</sequence>
<dbReference type="InterPro" id="IPR029479">
    <property type="entry name" value="Nitroreductase"/>
</dbReference>
<dbReference type="EMBL" id="CP104013">
    <property type="protein sequence ID" value="UYP44351.1"/>
    <property type="molecule type" value="Genomic_DNA"/>
</dbReference>
<evidence type="ECO:0000256" key="2">
    <source>
        <dbReference type="ARBA" id="ARBA00022630"/>
    </source>
</evidence>
<feature type="domain" description="Nitroreductase" evidence="5">
    <location>
        <begin position="13"/>
        <end position="61"/>
    </location>
</feature>
<dbReference type="InterPro" id="IPR016446">
    <property type="entry name" value="Flavin_OxRdtase_Frp"/>
</dbReference>
<dbReference type="Proteomes" id="UP001208689">
    <property type="component" value="Chromosome"/>
</dbReference>
<keyword evidence="7" id="KW-1185">Reference proteome</keyword>
<dbReference type="Pfam" id="PF00881">
    <property type="entry name" value="Nitroreductase"/>
    <property type="match status" value="2"/>
</dbReference>
<dbReference type="PANTHER" id="PTHR43425">
    <property type="entry name" value="OXYGEN-INSENSITIVE NADPH NITROREDUCTASE"/>
    <property type="match status" value="1"/>
</dbReference>
<dbReference type="Gene3D" id="3.40.109.10">
    <property type="entry name" value="NADH Oxidase"/>
    <property type="match status" value="1"/>
</dbReference>
<dbReference type="SUPFAM" id="SSF55469">
    <property type="entry name" value="FMN-dependent nitroreductase-like"/>
    <property type="match status" value="1"/>
</dbReference>
<dbReference type="PANTHER" id="PTHR43425:SF2">
    <property type="entry name" value="OXYGEN-INSENSITIVE NADPH NITROREDUCTASE"/>
    <property type="match status" value="1"/>
</dbReference>
<comment type="similarity">
    <text evidence="1">Belongs to the flavin oxidoreductase frp family.</text>
</comment>
<protein>
    <recommendedName>
        <fullName evidence="5">Nitroreductase domain-containing protein</fullName>
    </recommendedName>
</protein>
<feature type="domain" description="Nitroreductase" evidence="5">
    <location>
        <begin position="96"/>
        <end position="159"/>
    </location>
</feature>
<name>A0ABY6HLG0_9ARCH</name>
<organism evidence="6 7">
    <name type="scientific">Candidatus Lokiarchaeum ossiferum</name>
    <dbReference type="NCBI Taxonomy" id="2951803"/>
    <lineage>
        <taxon>Archaea</taxon>
        <taxon>Promethearchaeati</taxon>
        <taxon>Promethearchaeota</taxon>
        <taxon>Promethearchaeia</taxon>
        <taxon>Promethearchaeales</taxon>
        <taxon>Promethearchaeaceae</taxon>
        <taxon>Candidatus Lokiarchaeum</taxon>
    </lineage>
</organism>
<evidence type="ECO:0000313" key="6">
    <source>
        <dbReference type="EMBL" id="UYP44351.1"/>
    </source>
</evidence>
<accession>A0ABY6HLG0</accession>
<keyword evidence="2" id="KW-0285">Flavoprotein</keyword>
<gene>
    <name evidence="6" type="ORF">NEF87_000636</name>
</gene>
<keyword evidence="4" id="KW-0560">Oxidoreductase</keyword>
<evidence type="ECO:0000256" key="3">
    <source>
        <dbReference type="ARBA" id="ARBA00022643"/>
    </source>
</evidence>